<gene>
    <name evidence="2" type="ORF">EVAR_61425_1</name>
</gene>
<evidence type="ECO:0000313" key="2">
    <source>
        <dbReference type="EMBL" id="GBP70510.1"/>
    </source>
</evidence>
<sequence>MCTGIGIFPYQRNLLELCTRESPTFNYEPEFIIKVGPRSGSGVSQIGIDSRIDIRIGRSTSKSGGAKSASIAGSTSESGVSQIGIDSRIDIRIGSKPNRHRKQDRHQNRE</sequence>
<organism evidence="2 3">
    <name type="scientific">Eumeta variegata</name>
    <name type="common">Bagworm moth</name>
    <name type="synonym">Eumeta japonica</name>
    <dbReference type="NCBI Taxonomy" id="151549"/>
    <lineage>
        <taxon>Eukaryota</taxon>
        <taxon>Metazoa</taxon>
        <taxon>Ecdysozoa</taxon>
        <taxon>Arthropoda</taxon>
        <taxon>Hexapoda</taxon>
        <taxon>Insecta</taxon>
        <taxon>Pterygota</taxon>
        <taxon>Neoptera</taxon>
        <taxon>Endopterygota</taxon>
        <taxon>Lepidoptera</taxon>
        <taxon>Glossata</taxon>
        <taxon>Ditrysia</taxon>
        <taxon>Tineoidea</taxon>
        <taxon>Psychidae</taxon>
        <taxon>Oiketicinae</taxon>
        <taxon>Eumeta</taxon>
    </lineage>
</organism>
<keyword evidence="3" id="KW-1185">Reference proteome</keyword>
<dbReference type="EMBL" id="BGZK01001077">
    <property type="protein sequence ID" value="GBP70510.1"/>
    <property type="molecule type" value="Genomic_DNA"/>
</dbReference>
<dbReference type="Proteomes" id="UP000299102">
    <property type="component" value="Unassembled WGS sequence"/>
</dbReference>
<evidence type="ECO:0000313" key="3">
    <source>
        <dbReference type="Proteomes" id="UP000299102"/>
    </source>
</evidence>
<feature type="compositionally biased region" description="Low complexity" evidence="1">
    <location>
        <begin position="57"/>
        <end position="76"/>
    </location>
</feature>
<feature type="region of interest" description="Disordered" evidence="1">
    <location>
        <begin position="57"/>
        <end position="110"/>
    </location>
</feature>
<reference evidence="2 3" key="1">
    <citation type="journal article" date="2019" name="Commun. Biol.">
        <title>The bagworm genome reveals a unique fibroin gene that provides high tensile strength.</title>
        <authorList>
            <person name="Kono N."/>
            <person name="Nakamura H."/>
            <person name="Ohtoshi R."/>
            <person name="Tomita M."/>
            <person name="Numata K."/>
            <person name="Arakawa K."/>
        </authorList>
    </citation>
    <scope>NUCLEOTIDE SEQUENCE [LARGE SCALE GENOMIC DNA]</scope>
</reference>
<comment type="caution">
    <text evidence="2">The sequence shown here is derived from an EMBL/GenBank/DDBJ whole genome shotgun (WGS) entry which is preliminary data.</text>
</comment>
<accession>A0A4C1Y4T0</accession>
<name>A0A4C1Y4T0_EUMVA</name>
<proteinExistence type="predicted"/>
<protein>
    <submittedName>
        <fullName evidence="2">Uncharacterized protein</fullName>
    </submittedName>
</protein>
<dbReference type="AlphaFoldDB" id="A0A4C1Y4T0"/>
<evidence type="ECO:0000256" key="1">
    <source>
        <dbReference type="SAM" id="MobiDB-lite"/>
    </source>
</evidence>